<name>A0A913Z2G5_PATMI</name>
<dbReference type="RefSeq" id="XP_038044880.1">
    <property type="nucleotide sequence ID" value="XM_038188952.1"/>
</dbReference>
<dbReference type="GO" id="GO:0000724">
    <property type="term" value="P:double-strand break repair via homologous recombination"/>
    <property type="evidence" value="ECO:0007669"/>
    <property type="project" value="TreeGrafter"/>
</dbReference>
<dbReference type="CDD" id="cd04479">
    <property type="entry name" value="RPA3"/>
    <property type="match status" value="1"/>
</dbReference>
<dbReference type="Gene3D" id="2.40.50.140">
    <property type="entry name" value="Nucleic acid-binding proteins"/>
    <property type="match status" value="1"/>
</dbReference>
<sequence>MEEGQPKPRINGSMLPKFQGSEVCLLGRVKEIDPNGTSFVLGLSDGVDVQVQLQDPLQDMIEGMTEVIGHVSQNPRVINSSQFVNLGEMDFDMTLYDEAVKITHEFPNYYLQGSTAQ</sequence>
<accession>A0A913Z2G5</accession>
<evidence type="ECO:0000313" key="4">
    <source>
        <dbReference type="EnsemblMetazoa" id="XP_038044880.1"/>
    </source>
</evidence>
<dbReference type="AlphaFoldDB" id="A0A913Z2G5"/>
<dbReference type="GO" id="GO:0006289">
    <property type="term" value="P:nucleotide-excision repair"/>
    <property type="evidence" value="ECO:0007669"/>
    <property type="project" value="TreeGrafter"/>
</dbReference>
<dbReference type="GO" id="GO:0006260">
    <property type="term" value="P:DNA replication"/>
    <property type="evidence" value="ECO:0007669"/>
    <property type="project" value="InterPro"/>
</dbReference>
<dbReference type="SUPFAM" id="SSF50249">
    <property type="entry name" value="Nucleic acid-binding proteins"/>
    <property type="match status" value="1"/>
</dbReference>
<dbReference type="GO" id="GO:0035861">
    <property type="term" value="C:site of double-strand break"/>
    <property type="evidence" value="ECO:0007669"/>
    <property type="project" value="TreeGrafter"/>
</dbReference>
<evidence type="ECO:0000256" key="3">
    <source>
        <dbReference type="ARBA" id="ARBA00023242"/>
    </source>
</evidence>
<evidence type="ECO:0000256" key="1">
    <source>
        <dbReference type="ARBA" id="ARBA00004123"/>
    </source>
</evidence>
<dbReference type="GO" id="GO:0003684">
    <property type="term" value="F:damaged DNA binding"/>
    <property type="evidence" value="ECO:0007669"/>
    <property type="project" value="TreeGrafter"/>
</dbReference>
<reference evidence="4" key="1">
    <citation type="submission" date="2022-11" db="UniProtKB">
        <authorList>
            <consortium name="EnsemblMetazoa"/>
        </authorList>
    </citation>
    <scope>IDENTIFICATION</scope>
</reference>
<dbReference type="InterPro" id="IPR012340">
    <property type="entry name" value="NA-bd_OB-fold"/>
</dbReference>
<dbReference type="GO" id="GO:0005662">
    <property type="term" value="C:DNA replication factor A complex"/>
    <property type="evidence" value="ECO:0007669"/>
    <property type="project" value="TreeGrafter"/>
</dbReference>
<evidence type="ECO:0000313" key="5">
    <source>
        <dbReference type="Proteomes" id="UP000887568"/>
    </source>
</evidence>
<dbReference type="GeneID" id="119719477"/>
<dbReference type="Pfam" id="PF08661">
    <property type="entry name" value="Rep_fac-A_3"/>
    <property type="match status" value="1"/>
</dbReference>
<dbReference type="GO" id="GO:0003697">
    <property type="term" value="F:single-stranded DNA binding"/>
    <property type="evidence" value="ECO:0007669"/>
    <property type="project" value="TreeGrafter"/>
</dbReference>
<dbReference type="PANTHER" id="PTHR15114">
    <property type="entry name" value="REPLICATION PROTEIN A3"/>
    <property type="match status" value="1"/>
</dbReference>
<dbReference type="FunFam" id="2.40.50.140:FF:000395">
    <property type="entry name" value="Replication protein A3"/>
    <property type="match status" value="1"/>
</dbReference>
<dbReference type="GO" id="GO:0006284">
    <property type="term" value="P:base-excision repair"/>
    <property type="evidence" value="ECO:0007669"/>
    <property type="project" value="TreeGrafter"/>
</dbReference>
<dbReference type="InterPro" id="IPR013970">
    <property type="entry name" value="Rfa2"/>
</dbReference>
<dbReference type="OrthoDB" id="188186at2759"/>
<proteinExistence type="inferred from homology"/>
<evidence type="ECO:0000256" key="2">
    <source>
        <dbReference type="ARBA" id="ARBA00009761"/>
    </source>
</evidence>
<dbReference type="GO" id="GO:0006298">
    <property type="term" value="P:mismatch repair"/>
    <property type="evidence" value="ECO:0007669"/>
    <property type="project" value="TreeGrafter"/>
</dbReference>
<dbReference type="PANTHER" id="PTHR15114:SF1">
    <property type="entry name" value="REPLICATION PROTEIN A 14 KDA SUBUNIT"/>
    <property type="match status" value="1"/>
</dbReference>
<protein>
    <recommendedName>
        <fullName evidence="6">Replication protein A3</fullName>
    </recommendedName>
</protein>
<comment type="subcellular location">
    <subcellularLocation>
        <location evidence="1">Nucleus</location>
    </subcellularLocation>
</comment>
<dbReference type="EnsemblMetazoa" id="XM_038188952.1">
    <property type="protein sequence ID" value="XP_038044880.1"/>
    <property type="gene ID" value="LOC119719477"/>
</dbReference>
<evidence type="ECO:0008006" key="6">
    <source>
        <dbReference type="Google" id="ProtNLM"/>
    </source>
</evidence>
<keyword evidence="5" id="KW-1185">Reference proteome</keyword>
<dbReference type="OMA" id="AHEIQAT"/>
<comment type="similarity">
    <text evidence="2">Belongs to the replication factor A protein 3 family.</text>
</comment>
<dbReference type="CTD" id="6119"/>
<dbReference type="Proteomes" id="UP000887568">
    <property type="component" value="Unplaced"/>
</dbReference>
<organism evidence="4 5">
    <name type="scientific">Patiria miniata</name>
    <name type="common">Bat star</name>
    <name type="synonym">Asterina miniata</name>
    <dbReference type="NCBI Taxonomy" id="46514"/>
    <lineage>
        <taxon>Eukaryota</taxon>
        <taxon>Metazoa</taxon>
        <taxon>Echinodermata</taxon>
        <taxon>Eleutherozoa</taxon>
        <taxon>Asterozoa</taxon>
        <taxon>Asteroidea</taxon>
        <taxon>Valvatacea</taxon>
        <taxon>Valvatida</taxon>
        <taxon>Asterinidae</taxon>
        <taxon>Patiria</taxon>
    </lineage>
</organism>
<keyword evidence="3" id="KW-0539">Nucleus</keyword>